<keyword evidence="6" id="KW-0482">Metalloprotease</keyword>
<dbReference type="STRING" id="1044.EH31_14070"/>
<comment type="caution">
    <text evidence="10">The sequence shown here is derived from an EMBL/GenBank/DDBJ whole genome shotgun (WGS) entry which is preliminary data.</text>
</comment>
<keyword evidence="8" id="KW-0732">Signal</keyword>
<dbReference type="eggNOG" id="COG2866">
    <property type="taxonomic scope" value="Bacteria"/>
</dbReference>
<dbReference type="Proteomes" id="UP000027647">
    <property type="component" value="Unassembled WGS sequence"/>
</dbReference>
<name>A0A074MU85_ERYLO</name>
<evidence type="ECO:0000256" key="3">
    <source>
        <dbReference type="ARBA" id="ARBA00022670"/>
    </source>
</evidence>
<sequence length="879" mass="95118">MAMMTRPFRLCAAYLAAAFACLTAHSAAFAQSFEEAQFDAAIPTLTEVIGHQPGERITSPEETVQYLKALAAAAPDRVRMVEYATSWQGRKLHYLVLTAPENMARLGEIQADMANIAAGRASNGSALPVTWLAYSVHGNEIASTDAAIMMAYHLIAATDDPRVQQIMSDTIVVLDPVQNPDGRARFVSHFRNALGMMPIGDRQAAEHDETWPSGRVNHYMFDLNRDWFTLSQPETRGKVAALQEWNPVVVADIHEMGGDQTYFFAPAADPVNPNITPEQLSLYEVIGRNNARHFDRIGEPYFTREIFDLFYPGYGDTWNAHQGAVGMTYEQGSARGLVWDRSDGTVLPYAATVRNHFVASLSTAEAVALNADRFLADYANYRRANANGATGSGSYVIDLSSRRWNAEGLGRRLAAQGIEVVRRDGPVTACGRSYPQGYIAIPQAQPAGKLVRSLLDKDTELPREFIVEQEKRRSQDLAHELYDVTAWAVGAMSGVEVDLCNRAVGGQRLTGAEPIAPVGNASGAYAVAVPWNDSGQARLVTLALREGIDARASDEAFTKDGRTFPRGTVLFPTAMNTPEQMARLRELADQVGAETVGIADSWVEDGPNLGSSSFVRLTLPKVAIAWDEGVSQLSAGSMRYVLEQRLGLPVVPIRTNRFGRADLSDYDVVLVPDGSPRSAMGSGGVRNLRSFVERGGILVAVGNSLGAFASGDDPLLSIQREAALGLSASDDKEEAGSLTKATEITNEEEYREAIASQEALPDTLPGALLNTVADKESFLSAGYDEGAVVLATGSLVYTPLDRAVGSNVMRFAAPGVLIESGYVWDENRRQLAFKPYMMAQGTGRGLTIGFAHDPSTRAYLDGLDLLIANAVLIAPSRVR</sequence>
<evidence type="ECO:0000259" key="9">
    <source>
        <dbReference type="PROSITE" id="PS52035"/>
    </source>
</evidence>
<feature type="domain" description="Peptidase M14" evidence="9">
    <location>
        <begin position="56"/>
        <end position="367"/>
    </location>
</feature>
<dbReference type="AlphaFoldDB" id="A0A074MU85"/>
<comment type="caution">
    <text evidence="7">Lacks conserved residue(s) required for the propagation of feature annotation.</text>
</comment>
<dbReference type="InterPro" id="IPR029062">
    <property type="entry name" value="Class_I_gatase-like"/>
</dbReference>
<dbReference type="CDD" id="cd03143">
    <property type="entry name" value="A4_beta-galactosidase_middle_domain"/>
    <property type="match status" value="1"/>
</dbReference>
<dbReference type="SUPFAM" id="SSF53187">
    <property type="entry name" value="Zn-dependent exopeptidases"/>
    <property type="match status" value="1"/>
</dbReference>
<dbReference type="PROSITE" id="PS51257">
    <property type="entry name" value="PROKAR_LIPOPROTEIN"/>
    <property type="match status" value="1"/>
</dbReference>
<keyword evidence="11" id="KW-1185">Reference proteome</keyword>
<evidence type="ECO:0000256" key="6">
    <source>
        <dbReference type="ARBA" id="ARBA00023049"/>
    </source>
</evidence>
<organism evidence="10 11">
    <name type="scientific">Erythrobacter longus</name>
    <dbReference type="NCBI Taxonomy" id="1044"/>
    <lineage>
        <taxon>Bacteria</taxon>
        <taxon>Pseudomonadati</taxon>
        <taxon>Pseudomonadota</taxon>
        <taxon>Alphaproteobacteria</taxon>
        <taxon>Sphingomonadales</taxon>
        <taxon>Erythrobacteraceae</taxon>
        <taxon>Erythrobacter/Porphyrobacter group</taxon>
        <taxon>Erythrobacter</taxon>
    </lineage>
</organism>
<dbReference type="OrthoDB" id="9767214at2"/>
<evidence type="ECO:0000256" key="1">
    <source>
        <dbReference type="ARBA" id="ARBA00001947"/>
    </source>
</evidence>
<gene>
    <name evidence="10" type="ORF">EH31_14070</name>
</gene>
<evidence type="ECO:0000313" key="10">
    <source>
        <dbReference type="EMBL" id="KEO89157.1"/>
    </source>
</evidence>
<evidence type="ECO:0000256" key="5">
    <source>
        <dbReference type="ARBA" id="ARBA00022833"/>
    </source>
</evidence>
<dbReference type="PROSITE" id="PS52035">
    <property type="entry name" value="PEPTIDASE_M14"/>
    <property type="match status" value="1"/>
</dbReference>
<dbReference type="Gene3D" id="3.40.630.10">
    <property type="entry name" value="Zn peptidases"/>
    <property type="match status" value="1"/>
</dbReference>
<feature type="chain" id="PRO_5001697501" evidence="8">
    <location>
        <begin position="31"/>
        <end position="879"/>
    </location>
</feature>
<dbReference type="InterPro" id="IPR000834">
    <property type="entry name" value="Peptidase_M14"/>
</dbReference>
<evidence type="ECO:0000256" key="2">
    <source>
        <dbReference type="ARBA" id="ARBA00005988"/>
    </source>
</evidence>
<protein>
    <submittedName>
        <fullName evidence="10">Carboxypeptidase</fullName>
    </submittedName>
</protein>
<dbReference type="CDD" id="cd06238">
    <property type="entry name" value="M14-like"/>
    <property type="match status" value="1"/>
</dbReference>
<evidence type="ECO:0000256" key="7">
    <source>
        <dbReference type="PROSITE-ProRule" id="PRU01379"/>
    </source>
</evidence>
<dbReference type="Pfam" id="PF00246">
    <property type="entry name" value="Peptidase_M14"/>
    <property type="match status" value="1"/>
</dbReference>
<dbReference type="GO" id="GO:0004181">
    <property type="term" value="F:metallocarboxypeptidase activity"/>
    <property type="evidence" value="ECO:0007669"/>
    <property type="project" value="InterPro"/>
</dbReference>
<dbReference type="PANTHER" id="PTHR11705:SF143">
    <property type="entry name" value="SLL0236 PROTEIN"/>
    <property type="match status" value="1"/>
</dbReference>
<comment type="similarity">
    <text evidence="2 7">Belongs to the peptidase M14 family.</text>
</comment>
<keyword evidence="4" id="KW-0378">Hydrolase</keyword>
<proteinExistence type="inferred from homology"/>
<reference evidence="10 11" key="1">
    <citation type="submission" date="2014-04" db="EMBL/GenBank/DDBJ databases">
        <title>A comprehensive comparison of genomes of Erythrobacter spp. strains.</title>
        <authorList>
            <person name="Zheng Q."/>
        </authorList>
    </citation>
    <scope>NUCLEOTIDE SEQUENCE [LARGE SCALE GENOMIC DNA]</scope>
    <source>
        <strain evidence="10 11">DSM 6997</strain>
    </source>
</reference>
<keyword evidence="5" id="KW-0862">Zinc</keyword>
<dbReference type="PANTHER" id="PTHR11705">
    <property type="entry name" value="PROTEASE FAMILY M14 CARBOXYPEPTIDASE A,B"/>
    <property type="match status" value="1"/>
</dbReference>
<dbReference type="SUPFAM" id="SSF52317">
    <property type="entry name" value="Class I glutamine amidotransferase-like"/>
    <property type="match status" value="1"/>
</dbReference>
<dbReference type="GO" id="GO:0006508">
    <property type="term" value="P:proteolysis"/>
    <property type="evidence" value="ECO:0007669"/>
    <property type="project" value="UniProtKB-KW"/>
</dbReference>
<evidence type="ECO:0000256" key="8">
    <source>
        <dbReference type="SAM" id="SignalP"/>
    </source>
</evidence>
<accession>A0A074MU85</accession>
<comment type="cofactor">
    <cofactor evidence="1">
        <name>Zn(2+)</name>
        <dbReference type="ChEBI" id="CHEBI:29105"/>
    </cofactor>
</comment>
<dbReference type="GO" id="GO:0008270">
    <property type="term" value="F:zinc ion binding"/>
    <property type="evidence" value="ECO:0007669"/>
    <property type="project" value="InterPro"/>
</dbReference>
<dbReference type="EMBL" id="JMIW01000006">
    <property type="protein sequence ID" value="KEO89157.1"/>
    <property type="molecule type" value="Genomic_DNA"/>
</dbReference>
<evidence type="ECO:0000313" key="11">
    <source>
        <dbReference type="Proteomes" id="UP000027647"/>
    </source>
</evidence>
<keyword evidence="10" id="KW-0121">Carboxypeptidase</keyword>
<feature type="signal peptide" evidence="8">
    <location>
        <begin position="1"/>
        <end position="30"/>
    </location>
</feature>
<dbReference type="GO" id="GO:0005615">
    <property type="term" value="C:extracellular space"/>
    <property type="evidence" value="ECO:0007669"/>
    <property type="project" value="TreeGrafter"/>
</dbReference>
<evidence type="ECO:0000256" key="4">
    <source>
        <dbReference type="ARBA" id="ARBA00022801"/>
    </source>
</evidence>
<keyword evidence="3" id="KW-0645">Protease</keyword>